<dbReference type="EMBL" id="UPHQ01000235">
    <property type="protein sequence ID" value="VBA43190.1"/>
    <property type="molecule type" value="Genomic_DNA"/>
</dbReference>
<keyword evidence="2" id="KW-1185">Reference proteome</keyword>
<evidence type="ECO:0000313" key="1">
    <source>
        <dbReference type="EMBL" id="VBA43190.1"/>
    </source>
</evidence>
<dbReference type="Proteomes" id="UP000267289">
    <property type="component" value="Unassembled WGS sequence"/>
</dbReference>
<gene>
    <name evidence="1" type="ORF">LAUMK13_04404</name>
</gene>
<reference evidence="1 2" key="1">
    <citation type="submission" date="2018-09" db="EMBL/GenBank/DDBJ databases">
        <authorList>
            <person name="Tagini F."/>
        </authorList>
    </citation>
    <scope>NUCLEOTIDE SEQUENCE [LARGE SCALE GENOMIC DNA]</scope>
    <source>
        <strain evidence="1 2">MK13</strain>
    </source>
</reference>
<organism evidence="1 2">
    <name type="scientific">Mycobacterium innocens</name>
    <dbReference type="NCBI Taxonomy" id="2341083"/>
    <lineage>
        <taxon>Bacteria</taxon>
        <taxon>Bacillati</taxon>
        <taxon>Actinomycetota</taxon>
        <taxon>Actinomycetes</taxon>
        <taxon>Mycobacteriales</taxon>
        <taxon>Mycobacteriaceae</taxon>
        <taxon>Mycobacterium</taxon>
    </lineage>
</organism>
<proteinExistence type="predicted"/>
<sequence>MDAIAGVFWPKKFVAISVCSKLRLAATTGGGTVIACAVSKAAAAARACIPVSSAFLAVALIQSWCGTTAATMAIDAGPNHCELASSEITDT</sequence>
<accession>A0A498QHT7</accession>
<dbReference type="AlphaFoldDB" id="A0A498QHT7"/>
<protein>
    <submittedName>
        <fullName evidence="1">Uncharacterized protein</fullName>
    </submittedName>
</protein>
<evidence type="ECO:0000313" key="2">
    <source>
        <dbReference type="Proteomes" id="UP000267289"/>
    </source>
</evidence>
<name>A0A498QHT7_9MYCO</name>